<evidence type="ECO:0000313" key="3">
    <source>
        <dbReference type="Proteomes" id="UP000192247"/>
    </source>
</evidence>
<dbReference type="InParanoid" id="A0A1V9XU70"/>
<evidence type="ECO:0000256" key="1">
    <source>
        <dbReference type="SAM" id="MobiDB-lite"/>
    </source>
</evidence>
<gene>
    <name evidence="2" type="ORF">BIW11_00504</name>
</gene>
<keyword evidence="3" id="KW-1185">Reference proteome</keyword>
<reference evidence="2 3" key="1">
    <citation type="journal article" date="2017" name="Gigascience">
        <title>Draft genome of the honey bee ectoparasitic mite, Tropilaelaps mercedesae, is shaped by the parasitic life history.</title>
        <authorList>
            <person name="Dong X."/>
            <person name="Armstrong S.D."/>
            <person name="Xia D."/>
            <person name="Makepeace B.L."/>
            <person name="Darby A.C."/>
            <person name="Kadowaki T."/>
        </authorList>
    </citation>
    <scope>NUCLEOTIDE SEQUENCE [LARGE SCALE GENOMIC DNA]</scope>
    <source>
        <strain evidence="2">Wuxi-XJTLU</strain>
    </source>
</reference>
<evidence type="ECO:0000313" key="2">
    <source>
        <dbReference type="EMBL" id="OQR77030.1"/>
    </source>
</evidence>
<feature type="region of interest" description="Disordered" evidence="1">
    <location>
        <begin position="47"/>
        <end position="73"/>
    </location>
</feature>
<name>A0A1V9XU70_9ACAR</name>
<protein>
    <submittedName>
        <fullName evidence="2">Beclin-1-like</fullName>
    </submittedName>
</protein>
<organism evidence="2 3">
    <name type="scientific">Tropilaelaps mercedesae</name>
    <dbReference type="NCBI Taxonomy" id="418985"/>
    <lineage>
        <taxon>Eukaryota</taxon>
        <taxon>Metazoa</taxon>
        <taxon>Ecdysozoa</taxon>
        <taxon>Arthropoda</taxon>
        <taxon>Chelicerata</taxon>
        <taxon>Arachnida</taxon>
        <taxon>Acari</taxon>
        <taxon>Parasitiformes</taxon>
        <taxon>Mesostigmata</taxon>
        <taxon>Gamasina</taxon>
        <taxon>Dermanyssoidea</taxon>
        <taxon>Laelapidae</taxon>
        <taxon>Tropilaelaps</taxon>
    </lineage>
</organism>
<accession>A0A1V9XU70</accession>
<comment type="caution">
    <text evidence="2">The sequence shown here is derived from an EMBL/GenBank/DDBJ whole genome shotgun (WGS) entry which is preliminary data.</text>
</comment>
<dbReference type="AlphaFoldDB" id="A0A1V9XU70"/>
<proteinExistence type="predicted"/>
<sequence length="73" mass="8000">MDSQSNKAEVSFCCQRCSHPLKLDSSFSAVDDRLITELAAPVVQLKPSARREQVPSPAQSSEGVTRRITTPLQ</sequence>
<dbReference type="STRING" id="418985.A0A1V9XU70"/>
<dbReference type="EMBL" id="MNPL01004035">
    <property type="protein sequence ID" value="OQR77030.1"/>
    <property type="molecule type" value="Genomic_DNA"/>
</dbReference>
<feature type="compositionally biased region" description="Polar residues" evidence="1">
    <location>
        <begin position="56"/>
        <end position="73"/>
    </location>
</feature>
<dbReference type="Proteomes" id="UP000192247">
    <property type="component" value="Unassembled WGS sequence"/>
</dbReference>
<dbReference type="OrthoDB" id="20368at2759"/>
<feature type="non-terminal residue" evidence="2">
    <location>
        <position position="73"/>
    </location>
</feature>